<dbReference type="Proteomes" id="UP001054902">
    <property type="component" value="Unassembled WGS sequence"/>
</dbReference>
<sequence>MKLAKAAKHTGEREAGIDLQMRLIPLKIEIEDEIPTVEVEVKKDPKKKSGGENSLKVEVPRVDSLNSTGVQFASNMRGWTDNKSLSNRLNSIQRFLHSLAINSFVDAMEAARMIFLKDLDPELDNDLSQKALKNEETFENWITSNVQGLRYLKAQHSQNTKKIEEAEKRALQDYEHAIMWIVGNSSGITMVKRLRSTFAISCTRL</sequence>
<evidence type="ECO:0000313" key="2">
    <source>
        <dbReference type="Proteomes" id="UP001054902"/>
    </source>
</evidence>
<protein>
    <submittedName>
        <fullName evidence="1">Uncharacterized protein</fullName>
    </submittedName>
</protein>
<evidence type="ECO:0000313" key="1">
    <source>
        <dbReference type="EMBL" id="GFH56600.1"/>
    </source>
</evidence>
<gene>
    <name evidence="1" type="ORF">CTEN210_13076</name>
</gene>
<proteinExistence type="predicted"/>
<accession>A0AAD3HAP0</accession>
<dbReference type="AlphaFoldDB" id="A0AAD3HAP0"/>
<organism evidence="1 2">
    <name type="scientific">Chaetoceros tenuissimus</name>
    <dbReference type="NCBI Taxonomy" id="426638"/>
    <lineage>
        <taxon>Eukaryota</taxon>
        <taxon>Sar</taxon>
        <taxon>Stramenopiles</taxon>
        <taxon>Ochrophyta</taxon>
        <taxon>Bacillariophyta</taxon>
        <taxon>Coscinodiscophyceae</taxon>
        <taxon>Chaetocerotophycidae</taxon>
        <taxon>Chaetocerotales</taxon>
        <taxon>Chaetocerotaceae</taxon>
        <taxon>Chaetoceros</taxon>
    </lineage>
</organism>
<keyword evidence="2" id="KW-1185">Reference proteome</keyword>
<reference evidence="1 2" key="1">
    <citation type="journal article" date="2021" name="Sci. Rep.">
        <title>The genome of the diatom Chaetoceros tenuissimus carries an ancient integrated fragment of an extant virus.</title>
        <authorList>
            <person name="Hongo Y."/>
            <person name="Kimura K."/>
            <person name="Takaki Y."/>
            <person name="Yoshida Y."/>
            <person name="Baba S."/>
            <person name="Kobayashi G."/>
            <person name="Nagasaki K."/>
            <person name="Hano T."/>
            <person name="Tomaru Y."/>
        </authorList>
    </citation>
    <scope>NUCLEOTIDE SEQUENCE [LARGE SCALE GENOMIC DNA]</scope>
    <source>
        <strain evidence="1 2">NIES-3715</strain>
    </source>
</reference>
<dbReference type="EMBL" id="BLLK01000054">
    <property type="protein sequence ID" value="GFH56600.1"/>
    <property type="molecule type" value="Genomic_DNA"/>
</dbReference>
<name>A0AAD3HAP0_9STRA</name>
<comment type="caution">
    <text evidence="1">The sequence shown here is derived from an EMBL/GenBank/DDBJ whole genome shotgun (WGS) entry which is preliminary data.</text>
</comment>